<dbReference type="EMBL" id="JAMZFT010000002">
    <property type="protein sequence ID" value="MCP1336983.1"/>
    <property type="molecule type" value="Genomic_DNA"/>
</dbReference>
<feature type="chain" id="PRO_5039897720" evidence="2">
    <location>
        <begin position="27"/>
        <end position="378"/>
    </location>
</feature>
<reference evidence="3" key="1">
    <citation type="submission" date="2022-06" db="EMBL/GenBank/DDBJ databases">
        <title>Isolation and Genomics of Futiania mangrovii gen. nov., sp. nov., a Rare and Metabolically-versatile member in the Class Alphaproteobacteria.</title>
        <authorList>
            <person name="Liu L."/>
            <person name="Huang W.-C."/>
            <person name="Pan J."/>
            <person name="Li J."/>
            <person name="Huang Y."/>
            <person name="Du H."/>
            <person name="Liu Y."/>
            <person name="Li M."/>
        </authorList>
    </citation>
    <scope>NUCLEOTIDE SEQUENCE</scope>
    <source>
        <strain evidence="3">FT118</strain>
    </source>
</reference>
<comment type="caution">
    <text evidence="3">The sequence shown here is derived from an EMBL/GenBank/DDBJ whole genome shotgun (WGS) entry which is preliminary data.</text>
</comment>
<dbReference type="PANTHER" id="PTHR33376:SF15">
    <property type="entry name" value="BLL6794 PROTEIN"/>
    <property type="match status" value="1"/>
</dbReference>
<dbReference type="RefSeq" id="WP_269332922.1">
    <property type="nucleotide sequence ID" value="NZ_JAMZFT010000002.1"/>
</dbReference>
<gene>
    <name evidence="3" type="ORF">NJQ99_11225</name>
</gene>
<feature type="signal peptide" evidence="2">
    <location>
        <begin position="1"/>
        <end position="26"/>
    </location>
</feature>
<evidence type="ECO:0000256" key="1">
    <source>
        <dbReference type="ARBA" id="ARBA00022729"/>
    </source>
</evidence>
<dbReference type="Pfam" id="PF03480">
    <property type="entry name" value="DctP"/>
    <property type="match status" value="1"/>
</dbReference>
<sequence length="378" mass="40827">MKLKSLVTGTLAFACASALSVGAAQAQTEVRATNWHPPKHPVVTGGYEPFVKHVEEISNGSLKIKLWSGGSLVKAKETLPGLQNGIADIGMLALSYFPAEFPYSQMIADFGMMSSDPLAASAAVTEFVMLQCQPCRDEFTKRDIVFTGVYSTSPYTLISKGDYNSPEALAGKKFRSGGALWNRWIASVNGTAINVPSSEMFETMDRGGVDIAIMSSASLSSFSLWDVASYNILTKLGTYQVAATFALSKEFWEGLNADQRKAILDGAALGNLGTTLDYMALDEKALAQAKEKGVTVLEPSAELARQIQDFVAADLKTVAETAKTKHGVADPDKWIAAYRELLTKWEGLMAQAGGDREKMLQALRDEIFSKVDVNTYGL</sequence>
<organism evidence="3 4">
    <name type="scientific">Futiania mangrovi</name>
    <dbReference type="NCBI Taxonomy" id="2959716"/>
    <lineage>
        <taxon>Bacteria</taxon>
        <taxon>Pseudomonadati</taxon>
        <taxon>Pseudomonadota</taxon>
        <taxon>Alphaproteobacteria</taxon>
        <taxon>Futianiales</taxon>
        <taxon>Futianiaceae</taxon>
        <taxon>Futiania</taxon>
    </lineage>
</organism>
<name>A0A9J6PK96_9PROT</name>
<dbReference type="PANTHER" id="PTHR33376">
    <property type="match status" value="1"/>
</dbReference>
<dbReference type="PROSITE" id="PS51257">
    <property type="entry name" value="PROKAR_LIPOPROTEIN"/>
    <property type="match status" value="1"/>
</dbReference>
<evidence type="ECO:0000313" key="3">
    <source>
        <dbReference type="EMBL" id="MCP1336983.1"/>
    </source>
</evidence>
<dbReference type="NCBIfam" id="NF037995">
    <property type="entry name" value="TRAP_S1"/>
    <property type="match status" value="1"/>
</dbReference>
<dbReference type="Gene3D" id="3.40.190.170">
    <property type="entry name" value="Bacterial extracellular solute-binding protein, family 7"/>
    <property type="match status" value="1"/>
</dbReference>
<dbReference type="InterPro" id="IPR038404">
    <property type="entry name" value="TRAP_DctP_sf"/>
</dbReference>
<proteinExistence type="predicted"/>
<protein>
    <submittedName>
        <fullName evidence="3">C4-dicarboxylate TRAP transporter substrate-binding protein</fullName>
    </submittedName>
</protein>
<dbReference type="AlphaFoldDB" id="A0A9J6PK96"/>
<evidence type="ECO:0000256" key="2">
    <source>
        <dbReference type="SAM" id="SignalP"/>
    </source>
</evidence>
<keyword evidence="4" id="KW-1185">Reference proteome</keyword>
<evidence type="ECO:0000313" key="4">
    <source>
        <dbReference type="Proteomes" id="UP001055804"/>
    </source>
</evidence>
<dbReference type="CDD" id="cd13666">
    <property type="entry name" value="PBP2_TRAP_DctP_like_1"/>
    <property type="match status" value="1"/>
</dbReference>
<accession>A0A9J6PK96</accession>
<dbReference type="GO" id="GO:0055085">
    <property type="term" value="P:transmembrane transport"/>
    <property type="evidence" value="ECO:0007669"/>
    <property type="project" value="InterPro"/>
</dbReference>
<keyword evidence="1 2" id="KW-0732">Signal</keyword>
<dbReference type="InterPro" id="IPR018389">
    <property type="entry name" value="DctP_fam"/>
</dbReference>
<dbReference type="Proteomes" id="UP001055804">
    <property type="component" value="Unassembled WGS sequence"/>
</dbReference>